<dbReference type="PANTHER" id="PTHR37831:SF1">
    <property type="entry name" value="D-RIBOSE PYRANASE"/>
    <property type="match status" value="1"/>
</dbReference>
<feature type="active site" description="Proton donor" evidence="6">
    <location>
        <position position="20"/>
    </location>
</feature>
<dbReference type="HAMAP" id="MF_01661">
    <property type="entry name" value="D_rib_pyranase"/>
    <property type="match status" value="1"/>
</dbReference>
<comment type="function">
    <text evidence="6">Catalyzes the interconversion of beta-pyran and beta-furan forms of D-ribose.</text>
</comment>
<dbReference type="EMBL" id="FNZK01000028">
    <property type="protein sequence ID" value="SEJ95393.1"/>
    <property type="molecule type" value="Genomic_DNA"/>
</dbReference>
<feature type="binding site" evidence="6">
    <location>
        <position position="28"/>
    </location>
    <ligand>
        <name>substrate</name>
    </ligand>
</feature>
<dbReference type="GO" id="GO:0005829">
    <property type="term" value="C:cytosol"/>
    <property type="evidence" value="ECO:0007669"/>
    <property type="project" value="TreeGrafter"/>
</dbReference>
<dbReference type="Proteomes" id="UP000199662">
    <property type="component" value="Unassembled WGS sequence"/>
</dbReference>
<keyword evidence="5 6" id="KW-0119">Carbohydrate metabolism</keyword>
<keyword evidence="4 6" id="KW-0413">Isomerase</keyword>
<dbReference type="SUPFAM" id="SSF102546">
    <property type="entry name" value="RbsD-like"/>
    <property type="match status" value="1"/>
</dbReference>
<comment type="similarity">
    <text evidence="6">Belongs to the RbsD / FucU family. RbsD subfamily.</text>
</comment>
<dbReference type="AlphaFoldDB" id="A0A1H7D0C9"/>
<dbReference type="RefSeq" id="WP_091835661.1">
    <property type="nucleotide sequence ID" value="NZ_FNZK01000028.1"/>
</dbReference>
<dbReference type="InterPro" id="IPR023064">
    <property type="entry name" value="D-ribose_pyranase"/>
</dbReference>
<evidence type="ECO:0000256" key="6">
    <source>
        <dbReference type="HAMAP-Rule" id="MF_01661"/>
    </source>
</evidence>
<keyword evidence="3 6" id="KW-0963">Cytoplasm</keyword>
<name>A0A1H7D0C9_9FIRM</name>
<dbReference type="Gene3D" id="3.40.1650.10">
    <property type="entry name" value="RbsD-like domain"/>
    <property type="match status" value="1"/>
</dbReference>
<comment type="caution">
    <text evidence="6">Lacks conserved residue(s) required for the propagation of feature annotation.</text>
</comment>
<dbReference type="NCBIfam" id="NF008761">
    <property type="entry name" value="PRK11797.1"/>
    <property type="match status" value="1"/>
</dbReference>
<gene>
    <name evidence="6" type="primary">rbsD</name>
    <name evidence="7" type="ORF">SAMN05660742_12813</name>
</gene>
<evidence type="ECO:0000256" key="1">
    <source>
        <dbReference type="ARBA" id="ARBA00000223"/>
    </source>
</evidence>
<dbReference type="GO" id="GO:0048029">
    <property type="term" value="F:monosaccharide binding"/>
    <property type="evidence" value="ECO:0007669"/>
    <property type="project" value="InterPro"/>
</dbReference>
<dbReference type="InterPro" id="IPR007721">
    <property type="entry name" value="RbsD_FucU"/>
</dbReference>
<feature type="binding site" evidence="6">
    <location>
        <position position="98"/>
    </location>
    <ligand>
        <name>substrate</name>
    </ligand>
</feature>
<protein>
    <recommendedName>
        <fullName evidence="2 6">D-ribose pyranase</fullName>
        <ecNumber evidence="2 6">5.4.99.62</ecNumber>
    </recommendedName>
</protein>
<evidence type="ECO:0000256" key="3">
    <source>
        <dbReference type="ARBA" id="ARBA00022490"/>
    </source>
</evidence>
<accession>A0A1H7D0C9</accession>
<dbReference type="GO" id="GO:0016872">
    <property type="term" value="F:intramolecular lyase activity"/>
    <property type="evidence" value="ECO:0007669"/>
    <property type="project" value="UniProtKB-UniRule"/>
</dbReference>
<evidence type="ECO:0000313" key="8">
    <source>
        <dbReference type="Proteomes" id="UP000199662"/>
    </source>
</evidence>
<dbReference type="Pfam" id="PF05025">
    <property type="entry name" value="RbsD_FucU"/>
    <property type="match status" value="1"/>
</dbReference>
<proteinExistence type="inferred from homology"/>
<keyword evidence="8" id="KW-1185">Reference proteome</keyword>
<dbReference type="GO" id="GO:0062193">
    <property type="term" value="F:D-ribose pyranase activity"/>
    <property type="evidence" value="ECO:0007669"/>
    <property type="project" value="UniProtKB-EC"/>
</dbReference>
<dbReference type="InterPro" id="IPR023750">
    <property type="entry name" value="RbsD-like_sf"/>
</dbReference>
<dbReference type="PANTHER" id="PTHR37831">
    <property type="entry name" value="D-RIBOSE PYRANASE"/>
    <property type="match status" value="1"/>
</dbReference>
<dbReference type="EC" id="5.4.99.62" evidence="2 6"/>
<comment type="pathway">
    <text evidence="6">Carbohydrate metabolism; D-ribose degradation; D-ribose 5-phosphate from beta-D-ribopyranose: step 1/2.</text>
</comment>
<organism evidence="7 8">
    <name type="scientific">Propionispira arboris</name>
    <dbReference type="NCBI Taxonomy" id="84035"/>
    <lineage>
        <taxon>Bacteria</taxon>
        <taxon>Bacillati</taxon>
        <taxon>Bacillota</taxon>
        <taxon>Negativicutes</taxon>
        <taxon>Selenomonadales</taxon>
        <taxon>Selenomonadaceae</taxon>
        <taxon>Propionispira</taxon>
    </lineage>
</organism>
<reference evidence="7 8" key="1">
    <citation type="submission" date="2016-10" db="EMBL/GenBank/DDBJ databases">
        <authorList>
            <person name="de Groot N.N."/>
        </authorList>
    </citation>
    <scope>NUCLEOTIDE SEQUENCE [LARGE SCALE GENOMIC DNA]</scope>
    <source>
        <strain evidence="7 8">DSM 2179</strain>
    </source>
</reference>
<comment type="subcellular location">
    <subcellularLocation>
        <location evidence="6">Cytoplasm</location>
    </subcellularLocation>
</comment>
<comment type="subunit">
    <text evidence="6">Homodecamer.</text>
</comment>
<comment type="catalytic activity">
    <reaction evidence="1 6">
        <text>beta-D-ribopyranose = beta-D-ribofuranose</text>
        <dbReference type="Rhea" id="RHEA:25432"/>
        <dbReference type="ChEBI" id="CHEBI:27476"/>
        <dbReference type="ChEBI" id="CHEBI:47002"/>
        <dbReference type="EC" id="5.4.99.62"/>
    </reaction>
</comment>
<evidence type="ECO:0000256" key="2">
    <source>
        <dbReference type="ARBA" id="ARBA00012862"/>
    </source>
</evidence>
<evidence type="ECO:0000256" key="5">
    <source>
        <dbReference type="ARBA" id="ARBA00023277"/>
    </source>
</evidence>
<dbReference type="GO" id="GO:0019303">
    <property type="term" value="P:D-ribose catabolic process"/>
    <property type="evidence" value="ECO:0007669"/>
    <property type="project" value="UniProtKB-UniRule"/>
</dbReference>
<evidence type="ECO:0000313" key="7">
    <source>
        <dbReference type="EMBL" id="SEJ95393.1"/>
    </source>
</evidence>
<dbReference type="STRING" id="84035.SAMN05660742_12813"/>
<evidence type="ECO:0000256" key="4">
    <source>
        <dbReference type="ARBA" id="ARBA00023235"/>
    </source>
</evidence>
<sequence length="133" mass="14574">MKKCGILNAQLAGFIAALGHKDLFMIGDAGMPIPKGIPIVDLALCGGVPTFKQTLDAVIGEAEVEFYSLAEDIKEKNPTLLQHIQQKLQGVEHEFILHEDLKEQSKQVRFAIRTGEFTPYPNIILRAGVAFSA</sequence>
<dbReference type="UniPathway" id="UPA00916">
    <property type="reaction ID" value="UER00888"/>
</dbReference>